<dbReference type="GeneID" id="110250564"/>
<evidence type="ECO:0000313" key="2">
    <source>
        <dbReference type="EnsemblMetazoa" id="XP_020912832.1"/>
    </source>
</evidence>
<feature type="domain" description="DZIP3-like HEPN" evidence="1">
    <location>
        <begin position="44"/>
        <end position="165"/>
    </location>
</feature>
<dbReference type="PANTHER" id="PTHR46844:SF1">
    <property type="entry name" value="SLR5058 PROTEIN"/>
    <property type="match status" value="1"/>
</dbReference>
<evidence type="ECO:0000313" key="3">
    <source>
        <dbReference type="Proteomes" id="UP000887567"/>
    </source>
</evidence>
<dbReference type="EnsemblMetazoa" id="XM_021057173.1">
    <property type="protein sequence ID" value="XP_020912832.1"/>
    <property type="gene ID" value="LOC110250564"/>
</dbReference>
<dbReference type="OMA" id="CWDEISD"/>
<dbReference type="AlphaFoldDB" id="A0A913Y0J5"/>
<organism evidence="2 3">
    <name type="scientific">Exaiptasia diaphana</name>
    <name type="common">Tropical sea anemone</name>
    <name type="synonym">Aiptasia pulchella</name>
    <dbReference type="NCBI Taxonomy" id="2652724"/>
    <lineage>
        <taxon>Eukaryota</taxon>
        <taxon>Metazoa</taxon>
        <taxon>Cnidaria</taxon>
        <taxon>Anthozoa</taxon>
        <taxon>Hexacorallia</taxon>
        <taxon>Actiniaria</taxon>
        <taxon>Aiptasiidae</taxon>
        <taxon>Exaiptasia</taxon>
    </lineage>
</organism>
<evidence type="ECO:0000259" key="1">
    <source>
        <dbReference type="Pfam" id="PF18738"/>
    </source>
</evidence>
<dbReference type="RefSeq" id="XP_020912832.1">
    <property type="nucleotide sequence ID" value="XM_021057173.1"/>
</dbReference>
<protein>
    <recommendedName>
        <fullName evidence="1">DZIP3-like HEPN domain-containing protein</fullName>
    </recommendedName>
</protein>
<accession>A0A913Y0J5</accession>
<sequence length="200" mass="23099">MAEAALALQESPDTERFQRVAVLLVRGGTIIIRGLFDNIHPPLTLVRALKIHRATLDDLRRRRILNSDQWKKLFPSPDAYGQTKDFDLTLIFVLLRNICNLTEPANGWNNLPANISDISLEDDLARIKYHRNNTYAHTMDGQLSEDEFNECWDEISDALLRILTFYDTPESVRNWEKEIKKLRRGPISLKDIQAWLAGFP</sequence>
<dbReference type="KEGG" id="epa:110250564"/>
<reference evidence="2" key="1">
    <citation type="submission" date="2022-11" db="UniProtKB">
        <authorList>
            <consortium name="EnsemblMetazoa"/>
        </authorList>
    </citation>
    <scope>IDENTIFICATION</scope>
</reference>
<dbReference type="OrthoDB" id="5987069at2759"/>
<proteinExistence type="predicted"/>
<dbReference type="PANTHER" id="PTHR46844">
    <property type="entry name" value="SLR5058 PROTEIN"/>
    <property type="match status" value="1"/>
</dbReference>
<dbReference type="Proteomes" id="UP000887567">
    <property type="component" value="Unplaced"/>
</dbReference>
<keyword evidence="3" id="KW-1185">Reference proteome</keyword>
<dbReference type="InterPro" id="IPR041249">
    <property type="entry name" value="HEPN_DZIP3"/>
</dbReference>
<name>A0A913Y0J5_EXADI</name>
<dbReference type="Pfam" id="PF18738">
    <property type="entry name" value="HEPN_DZIP3"/>
    <property type="match status" value="1"/>
</dbReference>